<reference evidence="2" key="1">
    <citation type="submission" date="2022-11" db="UniProtKB">
        <authorList>
            <consortium name="WormBaseParasite"/>
        </authorList>
    </citation>
    <scope>IDENTIFICATION</scope>
</reference>
<accession>A0AC35FNU7</accession>
<dbReference type="Proteomes" id="UP000887580">
    <property type="component" value="Unplaced"/>
</dbReference>
<protein>
    <submittedName>
        <fullName evidence="2">Uncharacterized protein</fullName>
    </submittedName>
</protein>
<sequence length="108" mass="11840">MDTTRTTITSATTKSTTKNNNNSRNSMPPQISKLASTIFTILLLTTTCSAFVPRNSLGTLKMCPPGGEAFATAWQLTCGMRKKRSADFIENTESSSSGLFFFKFRNVL</sequence>
<dbReference type="WBParaSite" id="PS1159_v2.g18819.t1">
    <property type="protein sequence ID" value="PS1159_v2.g18819.t1"/>
    <property type="gene ID" value="PS1159_v2.g18819"/>
</dbReference>
<evidence type="ECO:0000313" key="2">
    <source>
        <dbReference type="WBParaSite" id="PS1159_v2.g18819.t1"/>
    </source>
</evidence>
<organism evidence="1 2">
    <name type="scientific">Panagrolaimus sp. PS1159</name>
    <dbReference type="NCBI Taxonomy" id="55785"/>
    <lineage>
        <taxon>Eukaryota</taxon>
        <taxon>Metazoa</taxon>
        <taxon>Ecdysozoa</taxon>
        <taxon>Nematoda</taxon>
        <taxon>Chromadorea</taxon>
        <taxon>Rhabditida</taxon>
        <taxon>Tylenchina</taxon>
        <taxon>Panagrolaimomorpha</taxon>
        <taxon>Panagrolaimoidea</taxon>
        <taxon>Panagrolaimidae</taxon>
        <taxon>Panagrolaimus</taxon>
    </lineage>
</organism>
<proteinExistence type="predicted"/>
<evidence type="ECO:0000313" key="1">
    <source>
        <dbReference type="Proteomes" id="UP000887580"/>
    </source>
</evidence>
<name>A0AC35FNU7_9BILA</name>